<reference evidence="1" key="1">
    <citation type="submission" date="2023-07" db="EMBL/GenBank/DDBJ databases">
        <authorList>
            <consortium name="AG Swart"/>
            <person name="Singh M."/>
            <person name="Singh A."/>
            <person name="Seah K."/>
            <person name="Emmerich C."/>
        </authorList>
    </citation>
    <scope>NUCLEOTIDE SEQUENCE</scope>
    <source>
        <strain evidence="1">DP1</strain>
    </source>
</reference>
<gene>
    <name evidence="1" type="ORF">ECRASSUSDP1_LOCUS25736</name>
</gene>
<protein>
    <submittedName>
        <fullName evidence="1">Uncharacterized protein</fullName>
    </submittedName>
</protein>
<organism evidence="1 2">
    <name type="scientific">Euplotes crassus</name>
    <dbReference type="NCBI Taxonomy" id="5936"/>
    <lineage>
        <taxon>Eukaryota</taxon>
        <taxon>Sar</taxon>
        <taxon>Alveolata</taxon>
        <taxon>Ciliophora</taxon>
        <taxon>Intramacronucleata</taxon>
        <taxon>Spirotrichea</taxon>
        <taxon>Hypotrichia</taxon>
        <taxon>Euplotida</taxon>
        <taxon>Euplotidae</taxon>
        <taxon>Moneuplotes</taxon>
    </lineage>
</organism>
<accession>A0AAD2D7J7</accession>
<sequence>MEKSKKADKEKTIKNYGTKAKGLTDEMIADLRECEDLKKFLVLNKHIKKVKKNFEKRKYEIKGLKLEFKDLDKRIKDFAKEQNKISLVEIPETSEPPAAQKKK</sequence>
<evidence type="ECO:0000313" key="1">
    <source>
        <dbReference type="EMBL" id="CAI2384214.1"/>
    </source>
</evidence>
<name>A0AAD2D7J7_EUPCR</name>
<dbReference type="Proteomes" id="UP001295684">
    <property type="component" value="Unassembled WGS sequence"/>
</dbReference>
<evidence type="ECO:0000313" key="2">
    <source>
        <dbReference type="Proteomes" id="UP001295684"/>
    </source>
</evidence>
<dbReference type="EMBL" id="CAMPGE010026532">
    <property type="protein sequence ID" value="CAI2384214.1"/>
    <property type="molecule type" value="Genomic_DNA"/>
</dbReference>
<proteinExistence type="predicted"/>
<dbReference type="AlphaFoldDB" id="A0AAD2D7J7"/>
<keyword evidence="2" id="KW-1185">Reference proteome</keyword>
<comment type="caution">
    <text evidence="1">The sequence shown here is derived from an EMBL/GenBank/DDBJ whole genome shotgun (WGS) entry which is preliminary data.</text>
</comment>